<keyword evidence="2" id="KW-1185">Reference proteome</keyword>
<organism evidence="1 2">
    <name type="scientific">Gossypium arboreum</name>
    <name type="common">Tree cotton</name>
    <name type="synonym">Gossypium nanking</name>
    <dbReference type="NCBI Taxonomy" id="29729"/>
    <lineage>
        <taxon>Eukaryota</taxon>
        <taxon>Viridiplantae</taxon>
        <taxon>Streptophyta</taxon>
        <taxon>Embryophyta</taxon>
        <taxon>Tracheophyta</taxon>
        <taxon>Spermatophyta</taxon>
        <taxon>Magnoliopsida</taxon>
        <taxon>eudicotyledons</taxon>
        <taxon>Gunneridae</taxon>
        <taxon>Pentapetalae</taxon>
        <taxon>rosids</taxon>
        <taxon>malvids</taxon>
        <taxon>Malvales</taxon>
        <taxon>Malvaceae</taxon>
        <taxon>Malvoideae</taxon>
        <taxon>Gossypium</taxon>
    </lineage>
</organism>
<dbReference type="EMBL" id="JARKNE010000013">
    <property type="protein sequence ID" value="KAK5772257.1"/>
    <property type="molecule type" value="Genomic_DNA"/>
</dbReference>
<evidence type="ECO:0000313" key="1">
    <source>
        <dbReference type="EMBL" id="KAK5772257.1"/>
    </source>
</evidence>
<dbReference type="Proteomes" id="UP001358586">
    <property type="component" value="Chromosome 13"/>
</dbReference>
<name>A0ABR0MG50_GOSAR</name>
<gene>
    <name evidence="1" type="ORF">PVK06_048537</name>
</gene>
<protein>
    <submittedName>
        <fullName evidence="1">Uncharacterized protein</fullName>
    </submittedName>
</protein>
<reference evidence="1 2" key="1">
    <citation type="submission" date="2023-03" db="EMBL/GenBank/DDBJ databases">
        <title>WGS of Gossypium arboreum.</title>
        <authorList>
            <person name="Yu D."/>
        </authorList>
    </citation>
    <scope>NUCLEOTIDE SEQUENCE [LARGE SCALE GENOMIC DNA]</scope>
    <source>
        <tissue evidence="1">Leaf</tissue>
    </source>
</reference>
<sequence>MAVFGRNIVVATDKFWVQLLRGKYEIHGVLPNTIPSSRLFIGSGLLDESVRVCDMVTASRDWNWGAFDFGLPFLALHLIASVLPPSEAAGNDRIVCCWSCAGSVFGCQYICSFSTVRGLCKSD</sequence>
<evidence type="ECO:0000313" key="2">
    <source>
        <dbReference type="Proteomes" id="UP001358586"/>
    </source>
</evidence>
<proteinExistence type="predicted"/>
<accession>A0ABR0MG50</accession>
<comment type="caution">
    <text evidence="1">The sequence shown here is derived from an EMBL/GenBank/DDBJ whole genome shotgun (WGS) entry which is preliminary data.</text>
</comment>